<evidence type="ECO:0000313" key="1">
    <source>
        <dbReference type="EMBL" id="MFD1094890.1"/>
    </source>
</evidence>
<name>A0ABW3NP57_9FLAO</name>
<dbReference type="Proteomes" id="UP001597131">
    <property type="component" value="Unassembled WGS sequence"/>
</dbReference>
<dbReference type="Pfam" id="PF04299">
    <property type="entry name" value="FMN_bind_2"/>
    <property type="match status" value="1"/>
</dbReference>
<sequence>MYQPKRYRKNDPGYIFEFIKKYPFAAFVIQGTQLLATHIPVLAEGDADNFRLYSHIANHNEQLQHLKNDTEALLIFQGPQAYVSSSWYKEKDISTWDYSAVHINVKLKLQTEDELRSSLKKLVSRFEKLQEKPLYYEEIPRKILEAHLPEITGFWGEPVKIQAIAKHHQGYREEDVRAVCRHLEKQNDPLAAGLSENIKNEHFS</sequence>
<keyword evidence="2" id="KW-1185">Reference proteome</keyword>
<dbReference type="PIRSF" id="PIRSF010372">
    <property type="entry name" value="PaiB"/>
    <property type="match status" value="1"/>
</dbReference>
<accession>A0ABW3NP57</accession>
<dbReference type="SUPFAM" id="SSF50475">
    <property type="entry name" value="FMN-binding split barrel"/>
    <property type="match status" value="1"/>
</dbReference>
<dbReference type="RefSeq" id="WP_380743134.1">
    <property type="nucleotide sequence ID" value="NZ_JBHTLI010000001.1"/>
</dbReference>
<evidence type="ECO:0000313" key="2">
    <source>
        <dbReference type="Proteomes" id="UP001597131"/>
    </source>
</evidence>
<gene>
    <name evidence="1" type="ORF">ACFQ3Q_03935</name>
</gene>
<dbReference type="InterPro" id="IPR012349">
    <property type="entry name" value="Split_barrel_FMN-bd"/>
</dbReference>
<dbReference type="Gene3D" id="2.30.110.10">
    <property type="entry name" value="Electron Transport, Fmn-binding Protein, Chain A"/>
    <property type="match status" value="1"/>
</dbReference>
<reference evidence="2" key="1">
    <citation type="journal article" date="2019" name="Int. J. Syst. Evol. Microbiol.">
        <title>The Global Catalogue of Microorganisms (GCM) 10K type strain sequencing project: providing services to taxonomists for standard genome sequencing and annotation.</title>
        <authorList>
            <consortium name="The Broad Institute Genomics Platform"/>
            <consortium name="The Broad Institute Genome Sequencing Center for Infectious Disease"/>
            <person name="Wu L."/>
            <person name="Ma J."/>
        </authorList>
    </citation>
    <scope>NUCLEOTIDE SEQUENCE [LARGE SCALE GENOMIC DNA]</scope>
    <source>
        <strain evidence="2">CCUG 64793</strain>
    </source>
</reference>
<dbReference type="EMBL" id="JBHTLI010000001">
    <property type="protein sequence ID" value="MFD1094890.1"/>
    <property type="molecule type" value="Genomic_DNA"/>
</dbReference>
<protein>
    <submittedName>
        <fullName evidence="1">FMN-binding negative transcriptional regulator</fullName>
    </submittedName>
</protein>
<comment type="caution">
    <text evidence="1">The sequence shown here is derived from an EMBL/GenBank/DDBJ whole genome shotgun (WGS) entry which is preliminary data.</text>
</comment>
<dbReference type="PANTHER" id="PTHR35802">
    <property type="entry name" value="PROTEASE SYNTHASE AND SPORULATION PROTEIN PAI 2"/>
    <property type="match status" value="1"/>
</dbReference>
<dbReference type="InterPro" id="IPR007396">
    <property type="entry name" value="TR_PAI2-type"/>
</dbReference>
<dbReference type="PANTHER" id="PTHR35802:SF1">
    <property type="entry name" value="PROTEASE SYNTHASE AND SPORULATION PROTEIN PAI 2"/>
    <property type="match status" value="1"/>
</dbReference>
<organism evidence="1 2">
    <name type="scientific">Salegentibacter chungangensis</name>
    <dbReference type="NCBI Taxonomy" id="1335724"/>
    <lineage>
        <taxon>Bacteria</taxon>
        <taxon>Pseudomonadati</taxon>
        <taxon>Bacteroidota</taxon>
        <taxon>Flavobacteriia</taxon>
        <taxon>Flavobacteriales</taxon>
        <taxon>Flavobacteriaceae</taxon>
        <taxon>Salegentibacter</taxon>
    </lineage>
</organism>
<proteinExistence type="predicted"/>